<accession>A0A5C1A747</accession>
<evidence type="ECO:0000313" key="2">
    <source>
        <dbReference type="EMBL" id="QEL15021.1"/>
    </source>
</evidence>
<feature type="transmembrane region" description="Helical" evidence="1">
    <location>
        <begin position="166"/>
        <end position="191"/>
    </location>
</feature>
<keyword evidence="1" id="KW-0472">Membrane</keyword>
<feature type="transmembrane region" description="Helical" evidence="1">
    <location>
        <begin position="406"/>
        <end position="425"/>
    </location>
</feature>
<feature type="transmembrane region" description="Helical" evidence="1">
    <location>
        <begin position="437"/>
        <end position="456"/>
    </location>
</feature>
<evidence type="ECO:0008006" key="4">
    <source>
        <dbReference type="Google" id="ProtNLM"/>
    </source>
</evidence>
<dbReference type="EMBL" id="CP042425">
    <property type="protein sequence ID" value="QEL15021.1"/>
    <property type="molecule type" value="Genomic_DNA"/>
</dbReference>
<dbReference type="OrthoDB" id="251120at2"/>
<keyword evidence="1" id="KW-1133">Transmembrane helix</keyword>
<feature type="transmembrane region" description="Helical" evidence="1">
    <location>
        <begin position="203"/>
        <end position="236"/>
    </location>
</feature>
<evidence type="ECO:0000256" key="1">
    <source>
        <dbReference type="SAM" id="Phobius"/>
    </source>
</evidence>
<name>A0A5C1A747_9BACT</name>
<evidence type="ECO:0000313" key="3">
    <source>
        <dbReference type="Proteomes" id="UP000324974"/>
    </source>
</evidence>
<sequence length="505" mass="55723">MNSVPDPAALRRSIYLILTWVAVAIAAAKVVGVELVVEPSRFQPPPGTFGSDRPANFIPAKAWPAERPEPTPLLSSNDRSRWATVRALVDDGTFVIGRRQSPNAKAPPFPDHGIIFEGGWEAVDKVMDPHTGQFYSTKPPLFPVMMAAEYWVLKHTLGWQFNRDKWPIVVTILLTVNVLPFAVYLILLARLIEQYGTSDFAKVFTFAAAAFGTFVTTFAVTLNNHTPAIFCVLFALYPLLRKRPPGSSESPADLFFSGFFAGLTATFELPAAAFTAGLALPLLIARPKATLTWFLPGVLVPLVALLACMYAAMGSFLPAYGEFGGPWYKFPGSHWNKLDDPNSRGIDFNKQGTPIYAFNLLLGHHGWFSLTPVWVLGLVGLAMSAKWNEVRRVFAKPTDAVWNPRLLAAMTLAISAVVFAFYLMQTKSYNYGGNTAAARWLIWLTPLWLFGLLAGAERVANSKVGRGIAAGLLGFSVLSVFYPAWNPWRSPWLLQLAEVLDWVHY</sequence>
<proteinExistence type="predicted"/>
<gene>
    <name evidence="2" type="ORF">PX52LOC_01926</name>
</gene>
<protein>
    <recommendedName>
        <fullName evidence="4">Glycosyltransferase RgtA/B/C/D-like domain-containing protein</fullName>
    </recommendedName>
</protein>
<keyword evidence="3" id="KW-1185">Reference proteome</keyword>
<keyword evidence="1" id="KW-0812">Transmembrane</keyword>
<feature type="transmembrane region" description="Helical" evidence="1">
    <location>
        <begin position="366"/>
        <end position="385"/>
    </location>
</feature>
<dbReference type="Proteomes" id="UP000324974">
    <property type="component" value="Chromosome"/>
</dbReference>
<organism evidence="2 3">
    <name type="scientific">Limnoglobus roseus</name>
    <dbReference type="NCBI Taxonomy" id="2598579"/>
    <lineage>
        <taxon>Bacteria</taxon>
        <taxon>Pseudomonadati</taxon>
        <taxon>Planctomycetota</taxon>
        <taxon>Planctomycetia</taxon>
        <taxon>Gemmatales</taxon>
        <taxon>Gemmataceae</taxon>
        <taxon>Limnoglobus</taxon>
    </lineage>
</organism>
<feature type="transmembrane region" description="Helical" evidence="1">
    <location>
        <begin position="291"/>
        <end position="313"/>
    </location>
</feature>
<dbReference type="KEGG" id="lrs:PX52LOC_01926"/>
<feature type="transmembrane region" description="Helical" evidence="1">
    <location>
        <begin position="256"/>
        <end position="284"/>
    </location>
</feature>
<dbReference type="AlphaFoldDB" id="A0A5C1A747"/>
<reference evidence="3" key="1">
    <citation type="submission" date="2019-08" db="EMBL/GenBank/DDBJ databases">
        <title>Limnoglobus roseus gen. nov., sp. nov., a novel freshwater planctomycete with a giant genome from the family Gemmataceae.</title>
        <authorList>
            <person name="Kulichevskaya I.S."/>
            <person name="Naumoff D.G."/>
            <person name="Miroshnikov K."/>
            <person name="Ivanova A."/>
            <person name="Philippov D.A."/>
            <person name="Hakobyan A."/>
            <person name="Rijpstra I.C."/>
            <person name="Sinninghe Damste J.S."/>
            <person name="Liesack W."/>
            <person name="Dedysh S.N."/>
        </authorList>
    </citation>
    <scope>NUCLEOTIDE SEQUENCE [LARGE SCALE GENOMIC DNA]</scope>
    <source>
        <strain evidence="3">PX52</strain>
    </source>
</reference>
<dbReference type="RefSeq" id="WP_149109872.1">
    <property type="nucleotide sequence ID" value="NZ_CP042425.1"/>
</dbReference>
<feature type="transmembrane region" description="Helical" evidence="1">
    <location>
        <begin position="468"/>
        <end position="485"/>
    </location>
</feature>